<evidence type="ECO:0000256" key="1">
    <source>
        <dbReference type="ARBA" id="ARBA00010617"/>
    </source>
</evidence>
<evidence type="ECO:0000256" key="2">
    <source>
        <dbReference type="ARBA" id="ARBA00022617"/>
    </source>
</evidence>
<comment type="caution">
    <text evidence="6">The sequence shown here is derived from an EMBL/GenBank/DDBJ whole genome shotgun (WGS) entry which is preliminary data.</text>
</comment>
<keyword evidence="5" id="KW-0503">Monooxygenase</keyword>
<dbReference type="PANTHER" id="PTHR24304">
    <property type="entry name" value="CYTOCHROME P450 FAMILY 7"/>
    <property type="match status" value="1"/>
</dbReference>
<keyword evidence="3 5" id="KW-0479">Metal-binding</keyword>
<dbReference type="GeneID" id="92004091"/>
<dbReference type="InterPro" id="IPR017972">
    <property type="entry name" value="Cyt_P450_CS"/>
</dbReference>
<dbReference type="InterPro" id="IPR002401">
    <property type="entry name" value="Cyt_P450_E_grp-I"/>
</dbReference>
<dbReference type="Gene3D" id="1.10.630.10">
    <property type="entry name" value="Cytochrome P450"/>
    <property type="match status" value="1"/>
</dbReference>
<dbReference type="Proteomes" id="UP001430584">
    <property type="component" value="Unassembled WGS sequence"/>
</dbReference>
<accession>A0ABR3CT37</accession>
<dbReference type="PRINTS" id="PR00463">
    <property type="entry name" value="EP450I"/>
</dbReference>
<protein>
    <submittedName>
        <fullName evidence="6">Multidrug resistance protein</fullName>
    </submittedName>
</protein>
<evidence type="ECO:0000256" key="4">
    <source>
        <dbReference type="ARBA" id="ARBA00023004"/>
    </source>
</evidence>
<keyword evidence="7" id="KW-1185">Reference proteome</keyword>
<sequence length="306" mass="34185">MCGPALLRLSPEFSRLFWEYNEWIPSFVKGLPRFVIPEAFNTNAILVGTWTALDVFRDPDILARVRREVEQCRDSSTECGLDMDALMRSPLLQAVYAETLRLRVHAYITLFAEREELRIGGNRWSIPPKTMVLVATTPAHLDGDAWNTGLGGRHSVDTFWADRFLVVSGDEERYGPMKMVPTAAVQRGQLYRSDSLVHGSSGVEDSTREEARFVGNGVRSGLWFPFGGGARMCPGRFFAKRAVLLSLALMVHGFDVEIMADISALEMGWKDFGLGVQRPKGKVPFRMTRRRSGPKAGLAVTQHVHG</sequence>
<reference evidence="6 7" key="1">
    <citation type="submission" date="2024-02" db="EMBL/GenBank/DDBJ databases">
        <title>De novo assembly and annotation of 12 fungi associated with fruit tree decline syndrome in Ontario, Canada.</title>
        <authorList>
            <person name="Sulman M."/>
            <person name="Ellouze W."/>
            <person name="Ilyukhin E."/>
        </authorList>
    </citation>
    <scope>NUCLEOTIDE SEQUENCE [LARGE SCALE GENOMIC DNA]</scope>
    <source>
        <strain evidence="6 7">FDS-637</strain>
    </source>
</reference>
<evidence type="ECO:0000256" key="5">
    <source>
        <dbReference type="RuleBase" id="RU000461"/>
    </source>
</evidence>
<dbReference type="PROSITE" id="PS00086">
    <property type="entry name" value="CYTOCHROME_P450"/>
    <property type="match status" value="1"/>
</dbReference>
<dbReference type="Pfam" id="PF00067">
    <property type="entry name" value="p450"/>
    <property type="match status" value="2"/>
</dbReference>
<dbReference type="InterPro" id="IPR036396">
    <property type="entry name" value="Cyt_P450_sf"/>
</dbReference>
<dbReference type="PANTHER" id="PTHR24304:SF2">
    <property type="entry name" value="24-HYDROXYCHOLESTEROL 7-ALPHA-HYDROXYLASE"/>
    <property type="match status" value="1"/>
</dbReference>
<evidence type="ECO:0000256" key="3">
    <source>
        <dbReference type="ARBA" id="ARBA00022723"/>
    </source>
</evidence>
<dbReference type="RefSeq" id="XP_066636802.1">
    <property type="nucleotide sequence ID" value="XM_066771523.1"/>
</dbReference>
<proteinExistence type="inferred from homology"/>
<dbReference type="InterPro" id="IPR050529">
    <property type="entry name" value="CYP450_sterol_14alpha_dmase"/>
</dbReference>
<evidence type="ECO:0000313" key="7">
    <source>
        <dbReference type="Proteomes" id="UP001430584"/>
    </source>
</evidence>
<evidence type="ECO:0000313" key="6">
    <source>
        <dbReference type="EMBL" id="KAL0264062.1"/>
    </source>
</evidence>
<keyword evidence="2 5" id="KW-0349">Heme</keyword>
<gene>
    <name evidence="6" type="primary">CDR1_1</name>
    <name evidence="6" type="ORF">SLS55_000006</name>
</gene>
<comment type="similarity">
    <text evidence="1 5">Belongs to the cytochrome P450 family.</text>
</comment>
<keyword evidence="4 5" id="KW-0408">Iron</keyword>
<organism evidence="6 7">
    <name type="scientific">Diplodia seriata</name>
    <dbReference type="NCBI Taxonomy" id="420778"/>
    <lineage>
        <taxon>Eukaryota</taxon>
        <taxon>Fungi</taxon>
        <taxon>Dikarya</taxon>
        <taxon>Ascomycota</taxon>
        <taxon>Pezizomycotina</taxon>
        <taxon>Dothideomycetes</taxon>
        <taxon>Dothideomycetes incertae sedis</taxon>
        <taxon>Botryosphaeriales</taxon>
        <taxon>Botryosphaeriaceae</taxon>
        <taxon>Diplodia</taxon>
    </lineage>
</organism>
<dbReference type="SUPFAM" id="SSF48264">
    <property type="entry name" value="Cytochrome P450"/>
    <property type="match status" value="1"/>
</dbReference>
<keyword evidence="5" id="KW-0560">Oxidoreductase</keyword>
<dbReference type="InterPro" id="IPR001128">
    <property type="entry name" value="Cyt_P450"/>
</dbReference>
<name>A0ABR3CT37_9PEZI</name>
<dbReference type="EMBL" id="JAJVCZ030000001">
    <property type="protein sequence ID" value="KAL0264062.1"/>
    <property type="molecule type" value="Genomic_DNA"/>
</dbReference>